<keyword evidence="1" id="KW-0812">Transmembrane</keyword>
<proteinExistence type="predicted"/>
<comment type="caution">
    <text evidence="2">The sequence shown here is derived from an EMBL/GenBank/DDBJ whole genome shotgun (WGS) entry which is preliminary data.</text>
</comment>
<evidence type="ECO:0000256" key="1">
    <source>
        <dbReference type="SAM" id="Phobius"/>
    </source>
</evidence>
<feature type="transmembrane region" description="Helical" evidence="1">
    <location>
        <begin position="156"/>
        <end position="177"/>
    </location>
</feature>
<protein>
    <submittedName>
        <fullName evidence="2">Uncharacterized protein</fullName>
    </submittedName>
</protein>
<dbReference type="AlphaFoldDB" id="A0A6G0WC00"/>
<gene>
    <name evidence="2" type="ORF">Ae201684_016607</name>
</gene>
<organism evidence="2 3">
    <name type="scientific">Aphanomyces euteiches</name>
    <dbReference type="NCBI Taxonomy" id="100861"/>
    <lineage>
        <taxon>Eukaryota</taxon>
        <taxon>Sar</taxon>
        <taxon>Stramenopiles</taxon>
        <taxon>Oomycota</taxon>
        <taxon>Saprolegniomycetes</taxon>
        <taxon>Saprolegniales</taxon>
        <taxon>Verrucalvaceae</taxon>
        <taxon>Aphanomyces</taxon>
    </lineage>
</organism>
<dbReference type="Proteomes" id="UP000481153">
    <property type="component" value="Unassembled WGS sequence"/>
</dbReference>
<evidence type="ECO:0000313" key="2">
    <source>
        <dbReference type="EMBL" id="KAF0724790.1"/>
    </source>
</evidence>
<name>A0A6G0WC00_9STRA</name>
<keyword evidence="1" id="KW-0472">Membrane</keyword>
<keyword evidence="3" id="KW-1185">Reference proteome</keyword>
<evidence type="ECO:0000313" key="3">
    <source>
        <dbReference type="Proteomes" id="UP000481153"/>
    </source>
</evidence>
<sequence length="254" mass="29225">MSNFVDTFLSQNVSERNGRADLFQCECVRYFGFPLDDTCIWIIPLAEPNEYSVFYGKVIWENFTWCWFKLIFRCLLTTYIAFVLYKRYYSHYKSLVVDLETIGVDSKFNQYEIIVGDPTCLILSDPFVTFIMLVDGWFGGAYIGMSIVRVSQFEDLWAFALGCFYTSRFVWVGFFAMKLLSVFVKRYQLEATFAPVDPGLMSLTATLYAGPIFSLVGQTKFMVPFHLLLTAFLPLELQNSSVDAAPGLKQTKLR</sequence>
<accession>A0A6G0WC00</accession>
<reference evidence="2 3" key="1">
    <citation type="submission" date="2019-07" db="EMBL/GenBank/DDBJ databases">
        <title>Genomics analysis of Aphanomyces spp. identifies a new class of oomycete effector associated with host adaptation.</title>
        <authorList>
            <person name="Gaulin E."/>
        </authorList>
    </citation>
    <scope>NUCLEOTIDE SEQUENCE [LARGE SCALE GENOMIC DNA]</scope>
    <source>
        <strain evidence="2 3">ATCC 201684</strain>
    </source>
</reference>
<dbReference type="VEuPathDB" id="FungiDB:AeMF1_017878"/>
<feature type="transmembrane region" description="Helical" evidence="1">
    <location>
        <begin position="127"/>
        <end position="150"/>
    </location>
</feature>
<dbReference type="EMBL" id="VJMJ01000262">
    <property type="protein sequence ID" value="KAF0724790.1"/>
    <property type="molecule type" value="Genomic_DNA"/>
</dbReference>
<keyword evidence="1" id="KW-1133">Transmembrane helix</keyword>
<feature type="transmembrane region" description="Helical" evidence="1">
    <location>
        <begin position="67"/>
        <end position="85"/>
    </location>
</feature>